<evidence type="ECO:0000313" key="7">
    <source>
        <dbReference type="Proteomes" id="UP000439903"/>
    </source>
</evidence>
<evidence type="ECO:0000256" key="2">
    <source>
        <dbReference type="ARBA" id="ARBA00023004"/>
    </source>
</evidence>
<dbReference type="PANTHER" id="PTHR24301">
    <property type="entry name" value="THROMBOXANE-A SYNTHASE"/>
    <property type="match status" value="1"/>
</dbReference>
<keyword evidence="5" id="KW-0472">Membrane</keyword>
<dbReference type="InterPro" id="IPR002401">
    <property type="entry name" value="Cyt_P450_E_grp-I"/>
</dbReference>
<dbReference type="Proteomes" id="UP000439903">
    <property type="component" value="Unassembled WGS sequence"/>
</dbReference>
<keyword evidence="5" id="KW-0812">Transmembrane</keyword>
<dbReference type="PROSITE" id="PS00086">
    <property type="entry name" value="CYTOCHROME_P450"/>
    <property type="match status" value="1"/>
</dbReference>
<dbReference type="CDD" id="cd00302">
    <property type="entry name" value="cytochrome_P450"/>
    <property type="match status" value="1"/>
</dbReference>
<protein>
    <submittedName>
        <fullName evidence="6">Cytochrome P450</fullName>
    </submittedName>
</protein>
<evidence type="ECO:0000256" key="3">
    <source>
        <dbReference type="PIRSR" id="PIRSR602401-1"/>
    </source>
</evidence>
<dbReference type="SUPFAM" id="SSF48264">
    <property type="entry name" value="Cytochrome P450"/>
    <property type="match status" value="1"/>
</dbReference>
<reference evidence="6 7" key="1">
    <citation type="journal article" date="2019" name="Environ. Microbiol.">
        <title>At the nexus of three kingdoms: the genome of the mycorrhizal fungus Gigaspora margarita provides insights into plant, endobacterial and fungal interactions.</title>
        <authorList>
            <person name="Venice F."/>
            <person name="Ghignone S."/>
            <person name="Salvioli di Fossalunga A."/>
            <person name="Amselem J."/>
            <person name="Novero M."/>
            <person name="Xianan X."/>
            <person name="Sedzielewska Toro K."/>
            <person name="Morin E."/>
            <person name="Lipzen A."/>
            <person name="Grigoriev I.V."/>
            <person name="Henrissat B."/>
            <person name="Martin F.M."/>
            <person name="Bonfante P."/>
        </authorList>
    </citation>
    <scope>NUCLEOTIDE SEQUENCE [LARGE SCALE GENOMIC DNA]</scope>
    <source>
        <strain evidence="6 7">BEG34</strain>
    </source>
</reference>
<keyword evidence="2 3" id="KW-0408">Iron</keyword>
<dbReference type="GO" id="GO:0016705">
    <property type="term" value="F:oxidoreductase activity, acting on paired donors, with incorporation or reduction of molecular oxygen"/>
    <property type="evidence" value="ECO:0007669"/>
    <property type="project" value="InterPro"/>
</dbReference>
<dbReference type="InterPro" id="IPR017972">
    <property type="entry name" value="Cyt_P450_CS"/>
</dbReference>
<dbReference type="PRINTS" id="PR00385">
    <property type="entry name" value="P450"/>
</dbReference>
<gene>
    <name evidence="6" type="ORF">F8M41_016724</name>
</gene>
<name>A0A8H4EMP4_GIGMA</name>
<evidence type="ECO:0000256" key="5">
    <source>
        <dbReference type="SAM" id="Phobius"/>
    </source>
</evidence>
<dbReference type="PANTHER" id="PTHR24301:SF2">
    <property type="entry name" value="THROMBOXANE-A SYNTHASE"/>
    <property type="match status" value="1"/>
</dbReference>
<comment type="similarity">
    <text evidence="4">Belongs to the cytochrome P450 family.</text>
</comment>
<dbReference type="PRINTS" id="PR00463">
    <property type="entry name" value="EP450I"/>
</dbReference>
<keyword evidence="4" id="KW-0560">Oxidoreductase</keyword>
<evidence type="ECO:0000313" key="6">
    <source>
        <dbReference type="EMBL" id="KAF0518636.1"/>
    </source>
</evidence>
<accession>A0A8H4EMP4</accession>
<sequence length="507" mass="59197">MAIQKIIEVLSTKDFFLLFILIFATYVFNFYYKYLTRPNPLPGPLPLPFIGNLHSITHDLKLFFEECQLKYGDICEVMLDGHRWIILSRPDYIEKFMSSKCLKRFPYSEGLVEIGFYGQGVSGNEDYKSWKYNKQFFNQALLVPKFMDNAIKSTNELFEELRGYWQSLGKQNITNNNKDNWILETDFSAWFHAFTNDIISIIATGERTYSIASYYNTQSTIKSDHPDSLVKDGNKFVKSLIKHLEGVMFFMLVGSFWRHYVPIIGNKANFYLKNRDYIYEKLDLMIKKRRKEIEEMPIGSEMRPDMLTSLIIANTKKDSTNIKTVGDETVKPMIDEEIRSNLLDAFEGGTDTSYLKSDDLSKLKYCEAIIKETSRMIPLINFVTRYMTEECEVAGYKWAAGTLFHLNFAGVHYHPKIWSNPEVFDPDRFYNVDDKQLENKYSLIIFGGGPRICPGRKLAMCELLLMMTSIYRYYNVELVDMHEPLKIAALMTNYVQEMKVRISLRIN</sequence>
<keyword evidence="5" id="KW-1133">Transmembrane helix</keyword>
<dbReference type="GO" id="GO:0020037">
    <property type="term" value="F:heme binding"/>
    <property type="evidence" value="ECO:0007669"/>
    <property type="project" value="InterPro"/>
</dbReference>
<comment type="cofactor">
    <cofactor evidence="3">
        <name>heme</name>
        <dbReference type="ChEBI" id="CHEBI:30413"/>
    </cofactor>
</comment>
<evidence type="ECO:0000256" key="4">
    <source>
        <dbReference type="RuleBase" id="RU000461"/>
    </source>
</evidence>
<comment type="caution">
    <text evidence="6">The sequence shown here is derived from an EMBL/GenBank/DDBJ whole genome shotgun (WGS) entry which is preliminary data.</text>
</comment>
<feature type="binding site" description="axial binding residue" evidence="3">
    <location>
        <position position="453"/>
    </location>
    <ligand>
        <name>heme</name>
        <dbReference type="ChEBI" id="CHEBI:30413"/>
    </ligand>
    <ligandPart>
        <name>Fe</name>
        <dbReference type="ChEBI" id="CHEBI:18248"/>
    </ligandPart>
</feature>
<keyword evidence="7" id="KW-1185">Reference proteome</keyword>
<dbReference type="Gene3D" id="1.10.630.10">
    <property type="entry name" value="Cytochrome P450"/>
    <property type="match status" value="2"/>
</dbReference>
<keyword evidence="3 4" id="KW-0349">Heme</keyword>
<dbReference type="GO" id="GO:0005506">
    <property type="term" value="F:iron ion binding"/>
    <property type="evidence" value="ECO:0007669"/>
    <property type="project" value="InterPro"/>
</dbReference>
<feature type="transmembrane region" description="Helical" evidence="5">
    <location>
        <begin position="15"/>
        <end position="32"/>
    </location>
</feature>
<keyword evidence="4" id="KW-0503">Monooxygenase</keyword>
<proteinExistence type="inferred from homology"/>
<dbReference type="Pfam" id="PF00067">
    <property type="entry name" value="p450"/>
    <property type="match status" value="2"/>
</dbReference>
<dbReference type="InterPro" id="IPR036396">
    <property type="entry name" value="Cyt_P450_sf"/>
</dbReference>
<evidence type="ECO:0000256" key="1">
    <source>
        <dbReference type="ARBA" id="ARBA00022723"/>
    </source>
</evidence>
<dbReference type="GO" id="GO:0004497">
    <property type="term" value="F:monooxygenase activity"/>
    <property type="evidence" value="ECO:0007669"/>
    <property type="project" value="UniProtKB-KW"/>
</dbReference>
<dbReference type="AlphaFoldDB" id="A0A8H4EMP4"/>
<organism evidence="6 7">
    <name type="scientific">Gigaspora margarita</name>
    <dbReference type="NCBI Taxonomy" id="4874"/>
    <lineage>
        <taxon>Eukaryota</taxon>
        <taxon>Fungi</taxon>
        <taxon>Fungi incertae sedis</taxon>
        <taxon>Mucoromycota</taxon>
        <taxon>Glomeromycotina</taxon>
        <taxon>Glomeromycetes</taxon>
        <taxon>Diversisporales</taxon>
        <taxon>Gigasporaceae</taxon>
        <taxon>Gigaspora</taxon>
    </lineage>
</organism>
<dbReference type="EMBL" id="WTPW01000370">
    <property type="protein sequence ID" value="KAF0518636.1"/>
    <property type="molecule type" value="Genomic_DNA"/>
</dbReference>
<dbReference type="OrthoDB" id="1470350at2759"/>
<dbReference type="InterPro" id="IPR001128">
    <property type="entry name" value="Cyt_P450"/>
</dbReference>
<keyword evidence="1 3" id="KW-0479">Metal-binding</keyword>